<evidence type="ECO:0000313" key="2">
    <source>
        <dbReference type="EMBL" id="EZA53215.1"/>
    </source>
</evidence>
<dbReference type="EMBL" id="KK107293">
    <property type="protein sequence ID" value="EZA53215.1"/>
    <property type="molecule type" value="Genomic_DNA"/>
</dbReference>
<feature type="non-terminal residue" evidence="2">
    <location>
        <position position="1"/>
    </location>
</feature>
<reference evidence="2 3" key="1">
    <citation type="journal article" date="2014" name="Curr. Biol.">
        <title>The genome of the clonal raider ant Cerapachys biroi.</title>
        <authorList>
            <person name="Oxley P.R."/>
            <person name="Ji L."/>
            <person name="Fetter-Pruneda I."/>
            <person name="McKenzie S.K."/>
            <person name="Li C."/>
            <person name="Hu H."/>
            <person name="Zhang G."/>
            <person name="Kronauer D.J."/>
        </authorList>
    </citation>
    <scope>NUCLEOTIDE SEQUENCE [LARGE SCALE GENOMIC DNA]</scope>
</reference>
<dbReference type="AlphaFoldDB" id="A0A026WAX9"/>
<keyword evidence="3" id="KW-1185">Reference proteome</keyword>
<feature type="region of interest" description="Disordered" evidence="1">
    <location>
        <begin position="1"/>
        <end position="28"/>
    </location>
</feature>
<protein>
    <submittedName>
        <fullName evidence="2">Uncharacterized protein</fullName>
    </submittedName>
</protein>
<evidence type="ECO:0000256" key="1">
    <source>
        <dbReference type="SAM" id="MobiDB-lite"/>
    </source>
</evidence>
<gene>
    <name evidence="2" type="ORF">X777_06294</name>
</gene>
<organism evidence="2 3">
    <name type="scientific">Ooceraea biroi</name>
    <name type="common">Clonal raider ant</name>
    <name type="synonym">Cerapachys biroi</name>
    <dbReference type="NCBI Taxonomy" id="2015173"/>
    <lineage>
        <taxon>Eukaryota</taxon>
        <taxon>Metazoa</taxon>
        <taxon>Ecdysozoa</taxon>
        <taxon>Arthropoda</taxon>
        <taxon>Hexapoda</taxon>
        <taxon>Insecta</taxon>
        <taxon>Pterygota</taxon>
        <taxon>Neoptera</taxon>
        <taxon>Endopterygota</taxon>
        <taxon>Hymenoptera</taxon>
        <taxon>Apocrita</taxon>
        <taxon>Aculeata</taxon>
        <taxon>Formicoidea</taxon>
        <taxon>Formicidae</taxon>
        <taxon>Dorylinae</taxon>
        <taxon>Ooceraea</taxon>
    </lineage>
</organism>
<dbReference type="Proteomes" id="UP000053097">
    <property type="component" value="Unassembled WGS sequence"/>
</dbReference>
<name>A0A026WAX9_OOCBI</name>
<evidence type="ECO:0000313" key="3">
    <source>
        <dbReference type="Proteomes" id="UP000053097"/>
    </source>
</evidence>
<proteinExistence type="predicted"/>
<sequence length="98" mass="11429">ERREAEARELEKREREREAKMERERIEKQRAAEQAVHKHFEESFRLAKVSQALLLITSPLTFHGGIPCTKLTLFAQFIPLALFSGWRKKVQRVGSIIA</sequence>
<accession>A0A026WAX9</accession>